<evidence type="ECO:0000313" key="3">
    <source>
        <dbReference type="Proteomes" id="UP000031563"/>
    </source>
</evidence>
<dbReference type="EMBL" id="JWIR02000027">
    <property type="protein sequence ID" value="KKB40771.1"/>
    <property type="molecule type" value="Genomic_DNA"/>
</dbReference>
<protein>
    <submittedName>
        <fullName evidence="2">Adenylate cyclase</fullName>
    </submittedName>
</protein>
<dbReference type="PROSITE" id="PS51707">
    <property type="entry name" value="CYTH"/>
    <property type="match status" value="1"/>
</dbReference>
<sequence>MSQEIEIEFKNGVNEIEFHRLMDAFHVQPEDFVLQHNHYLDTPQFELKESGCALRIREKNERFELTLKEPADEGLLETNETLTRLQADALLKESIFPEGNVKNAVQSLITDFKALKHFGTLSTKRAEVPFKGGTLVFDHSFYLNKQDYEIEYEVTDRKKGEEIFYNLLNTYQIPAKPTDNKVKRFYMEKMRQSSGDE</sequence>
<dbReference type="Pfam" id="PF01928">
    <property type="entry name" value="CYTH"/>
    <property type="match status" value="1"/>
</dbReference>
<evidence type="ECO:0000313" key="2">
    <source>
        <dbReference type="EMBL" id="KKB40771.1"/>
    </source>
</evidence>
<reference evidence="2" key="1">
    <citation type="submission" date="2015-02" db="EMBL/GenBank/DDBJ databases">
        <title>Genome Assembly of Bacillaceae bacterium MTCC 8252.</title>
        <authorList>
            <person name="Verma A."/>
            <person name="Khatri I."/>
            <person name="Mual P."/>
            <person name="Subramanian S."/>
            <person name="Krishnamurthi S."/>
        </authorList>
    </citation>
    <scope>NUCLEOTIDE SEQUENCE [LARGE SCALE GENOMIC DNA]</scope>
    <source>
        <strain evidence="2">MTCC 8252</strain>
    </source>
</reference>
<comment type="caution">
    <text evidence="2">The sequence shown here is derived from an EMBL/GenBank/DDBJ whole genome shotgun (WGS) entry which is preliminary data.</text>
</comment>
<dbReference type="InterPro" id="IPR033469">
    <property type="entry name" value="CYTH-like_dom_sf"/>
</dbReference>
<organism evidence="2 3">
    <name type="scientific">Bacillus thermotolerans</name>
    <name type="common">Quasibacillus thermotolerans</name>
    <dbReference type="NCBI Taxonomy" id="1221996"/>
    <lineage>
        <taxon>Bacteria</taxon>
        <taxon>Bacillati</taxon>
        <taxon>Bacillota</taxon>
        <taxon>Bacilli</taxon>
        <taxon>Bacillales</taxon>
        <taxon>Bacillaceae</taxon>
        <taxon>Bacillus</taxon>
    </lineage>
</organism>
<dbReference type="Gene3D" id="2.40.320.10">
    <property type="entry name" value="Hypothetical Protein Pfu-838710-001"/>
    <property type="match status" value="1"/>
</dbReference>
<dbReference type="Proteomes" id="UP000031563">
    <property type="component" value="Unassembled WGS sequence"/>
</dbReference>
<dbReference type="InterPro" id="IPR009195">
    <property type="entry name" value="Uncharacterised_YjbK"/>
</dbReference>
<name>A0A0F5I5G3_BACTR</name>
<dbReference type="SUPFAM" id="SSF55154">
    <property type="entry name" value="CYTH-like phosphatases"/>
    <property type="match status" value="1"/>
</dbReference>
<dbReference type="PIRSF" id="PIRSF012526">
    <property type="entry name" value="CYTH_UCP012526"/>
    <property type="match status" value="1"/>
</dbReference>
<proteinExistence type="predicted"/>
<feature type="domain" description="CYTH" evidence="1">
    <location>
        <begin position="4"/>
        <end position="192"/>
    </location>
</feature>
<evidence type="ECO:0000259" key="1">
    <source>
        <dbReference type="PROSITE" id="PS51707"/>
    </source>
</evidence>
<keyword evidence="3" id="KW-1185">Reference proteome</keyword>
<gene>
    <name evidence="2" type="ORF">QY95_01345</name>
</gene>
<accession>A0A0F5I5G3</accession>
<dbReference type="CDD" id="cd07762">
    <property type="entry name" value="CYTH-like_Pase_1"/>
    <property type="match status" value="1"/>
</dbReference>
<dbReference type="STRING" id="1221996.QY95_01345"/>
<dbReference type="RefSeq" id="WP_040037184.1">
    <property type="nucleotide sequence ID" value="NZ_JWIQ02000034.1"/>
</dbReference>
<dbReference type="AlphaFoldDB" id="A0A0F5I5G3"/>
<dbReference type="SMART" id="SM01118">
    <property type="entry name" value="CYTH"/>
    <property type="match status" value="1"/>
</dbReference>
<dbReference type="InterPro" id="IPR023577">
    <property type="entry name" value="CYTH_domain"/>
</dbReference>
<dbReference type="OrthoDB" id="384378at2"/>